<dbReference type="RefSeq" id="WP_268211561.1">
    <property type="nucleotide sequence ID" value="NZ_CP107241.1"/>
</dbReference>
<dbReference type="Proteomes" id="UP001164737">
    <property type="component" value="Chromosome"/>
</dbReference>
<evidence type="ECO:0000313" key="1">
    <source>
        <dbReference type="EMBL" id="WAH62350.1"/>
    </source>
</evidence>
<accession>A0AA47ENE1</accession>
<name>A0AA47ENE1_9XANT</name>
<evidence type="ECO:0000313" key="2">
    <source>
        <dbReference type="Proteomes" id="UP001164737"/>
    </source>
</evidence>
<protein>
    <submittedName>
        <fullName evidence="1">Uncharacterized protein</fullName>
    </submittedName>
</protein>
<proteinExistence type="predicted"/>
<gene>
    <name evidence="1" type="ORF">OEG85_12430</name>
</gene>
<sequence>MLRIGVEAAAKNNINVAAIALRDAPELPQITMQQLRKEQIAPAKNRLDAANIGLERAKIQGLTKGLFAFKERREVKDAKANFDKQNLS</sequence>
<organism evidence="1 2">
    <name type="scientific">Xanthomonas hortorum</name>
    <dbReference type="NCBI Taxonomy" id="56454"/>
    <lineage>
        <taxon>Bacteria</taxon>
        <taxon>Pseudomonadati</taxon>
        <taxon>Pseudomonadota</taxon>
        <taxon>Gammaproteobacteria</taxon>
        <taxon>Lysobacterales</taxon>
        <taxon>Lysobacteraceae</taxon>
        <taxon>Xanthomonas</taxon>
    </lineage>
</organism>
<dbReference type="EMBL" id="CP107241">
    <property type="protein sequence ID" value="WAH62350.1"/>
    <property type="molecule type" value="Genomic_DNA"/>
</dbReference>
<dbReference type="AlphaFoldDB" id="A0AA47ENE1"/>
<reference evidence="1" key="1">
    <citation type="submission" date="2022-10" db="EMBL/GenBank/DDBJ databases">
        <title>Complete genome sequence resource for Xanthomonas hortorum isolated from Greek Oregano.</title>
        <authorList>
            <person name="Gonzalez-Tobon J."/>
            <person name="Helmann T.C."/>
            <person name="Daughtrey M."/>
            <person name="Stodghill P.V."/>
            <person name="Filiatrault M.J."/>
        </authorList>
    </citation>
    <scope>NUCLEOTIDE SEQUENCE</scope>
    <source>
        <strain evidence="1">Oregano 108</strain>
    </source>
</reference>